<gene>
    <name evidence="2" type="ORF">TR51_02980</name>
</gene>
<dbReference type="RefSeq" id="WP_043907807.1">
    <property type="nucleotide sequence ID" value="NZ_JXZB01000001.1"/>
</dbReference>
<dbReference type="PANTHER" id="PTHR43433:SF5">
    <property type="entry name" value="AB HYDROLASE-1 DOMAIN-CONTAINING PROTEIN"/>
    <property type="match status" value="1"/>
</dbReference>
<evidence type="ECO:0000313" key="3">
    <source>
        <dbReference type="Proteomes" id="UP000032066"/>
    </source>
</evidence>
<dbReference type="OrthoDB" id="8957634at2"/>
<keyword evidence="2" id="KW-0378">Hydrolase</keyword>
<dbReference type="SUPFAM" id="SSF53474">
    <property type="entry name" value="alpha/beta-Hydrolases"/>
    <property type="match status" value="1"/>
</dbReference>
<dbReference type="InterPro" id="IPR029058">
    <property type="entry name" value="AB_hydrolase_fold"/>
</dbReference>
<name>A0A0D0PVN0_KITGR</name>
<comment type="caution">
    <text evidence="2">The sequence shown here is derived from an EMBL/GenBank/DDBJ whole genome shotgun (WGS) entry which is preliminary data.</text>
</comment>
<keyword evidence="3" id="KW-1185">Reference proteome</keyword>
<dbReference type="PATRIC" id="fig|2064.6.peg.672"/>
<feature type="domain" description="AB hydrolase-1" evidence="1">
    <location>
        <begin position="26"/>
        <end position="277"/>
    </location>
</feature>
<dbReference type="GO" id="GO:0004806">
    <property type="term" value="F:triacylglycerol lipase activity"/>
    <property type="evidence" value="ECO:0007669"/>
    <property type="project" value="TreeGrafter"/>
</dbReference>
<dbReference type="InterPro" id="IPR050471">
    <property type="entry name" value="AB_hydrolase"/>
</dbReference>
<dbReference type="InterPro" id="IPR000073">
    <property type="entry name" value="AB_hydrolase_1"/>
</dbReference>
<organism evidence="2 3">
    <name type="scientific">Kitasatospora griseola</name>
    <name type="common">Streptomyces griseolosporeus</name>
    <dbReference type="NCBI Taxonomy" id="2064"/>
    <lineage>
        <taxon>Bacteria</taxon>
        <taxon>Bacillati</taxon>
        <taxon>Actinomycetota</taxon>
        <taxon>Actinomycetes</taxon>
        <taxon>Kitasatosporales</taxon>
        <taxon>Streptomycetaceae</taxon>
        <taxon>Kitasatospora</taxon>
    </lineage>
</organism>
<evidence type="ECO:0000313" key="2">
    <source>
        <dbReference type="EMBL" id="KIQ66544.1"/>
    </source>
</evidence>
<dbReference type="EMBL" id="JXZB01000001">
    <property type="protein sequence ID" value="KIQ66544.1"/>
    <property type="molecule type" value="Genomic_DNA"/>
</dbReference>
<evidence type="ECO:0000259" key="1">
    <source>
        <dbReference type="Pfam" id="PF00561"/>
    </source>
</evidence>
<dbReference type="Proteomes" id="UP000032066">
    <property type="component" value="Unassembled WGS sequence"/>
</dbReference>
<accession>A0A0D0PVN0</accession>
<protein>
    <submittedName>
        <fullName evidence="2">Hydrolase</fullName>
    </submittedName>
</protein>
<reference evidence="2 3" key="1">
    <citation type="submission" date="2015-02" db="EMBL/GenBank/DDBJ databases">
        <title>Draft genome sequence of Kitasatospora griseola MF730-N6, a bafilomycin, terpentecin and satosporin producer.</title>
        <authorList>
            <person name="Arens J.C."/>
            <person name="Haltli B."/>
            <person name="Kerr R.G."/>
        </authorList>
    </citation>
    <scope>NUCLEOTIDE SEQUENCE [LARGE SCALE GENOMIC DNA]</scope>
    <source>
        <strain evidence="2 3">MF730-N6</strain>
    </source>
</reference>
<dbReference type="STRING" id="2064.TR51_02980"/>
<dbReference type="Pfam" id="PF00561">
    <property type="entry name" value="Abhydrolase_1"/>
    <property type="match status" value="1"/>
</dbReference>
<proteinExistence type="predicted"/>
<dbReference type="AlphaFoldDB" id="A0A0D0PVN0"/>
<dbReference type="Gene3D" id="3.40.50.1820">
    <property type="entry name" value="alpha/beta hydrolase"/>
    <property type="match status" value="1"/>
</dbReference>
<dbReference type="PANTHER" id="PTHR43433">
    <property type="entry name" value="HYDROLASE, ALPHA/BETA FOLD FAMILY PROTEIN"/>
    <property type="match status" value="1"/>
</dbReference>
<sequence>MTTTRFTHNGEVRLAYEDLGGAGGEPLLLVMGLGTSRFWWPDGLVRELVARGFHVAAYDQRDAGESGRVTAPPTGHPVSALLRRTAPAYRAEDLTDDAVAVLDALGWPRAHLFGHSLGGLVAQRVAIRHPDRLSTLTSSSAMPSDAGPLDALRHVRPGPVLRMGRLHFPDTPEGNLALAVAIARILAAPERAAGPEDVREFVDREAAHGVASFRDTQAQSRQIGAKWSGGPLARIAAPTLALHAERDPLIRPSAARALAAATPNARLHVMPGAGHLLTGEHWAPYADELHAHAMSS</sequence>
<dbReference type="GO" id="GO:0046503">
    <property type="term" value="P:glycerolipid catabolic process"/>
    <property type="evidence" value="ECO:0007669"/>
    <property type="project" value="TreeGrafter"/>
</dbReference>